<feature type="transmembrane region" description="Helical" evidence="6">
    <location>
        <begin position="327"/>
        <end position="351"/>
    </location>
</feature>
<feature type="transmembrane region" description="Helical" evidence="6">
    <location>
        <begin position="494"/>
        <end position="512"/>
    </location>
</feature>
<dbReference type="AlphaFoldDB" id="H8L0Q5"/>
<feature type="domain" description="Major facilitator superfamily (MFS) profile" evidence="7">
    <location>
        <begin position="35"/>
        <end position="510"/>
    </location>
</feature>
<evidence type="ECO:0000313" key="8">
    <source>
        <dbReference type="EMBL" id="AFC85310.1"/>
    </source>
</evidence>
<keyword evidence="9" id="KW-1185">Reference proteome</keyword>
<evidence type="ECO:0000256" key="1">
    <source>
        <dbReference type="ARBA" id="ARBA00004141"/>
    </source>
</evidence>
<dbReference type="PANTHER" id="PTHR42718:SF9">
    <property type="entry name" value="MAJOR FACILITATOR SUPERFAMILY MULTIDRUG TRANSPORTER MFSC"/>
    <property type="match status" value="1"/>
</dbReference>
<feature type="transmembrane region" description="Helical" evidence="6">
    <location>
        <begin position="222"/>
        <end position="243"/>
    </location>
</feature>
<keyword evidence="3 6" id="KW-0812">Transmembrane</keyword>
<proteinExistence type="predicted"/>
<dbReference type="GO" id="GO:0022857">
    <property type="term" value="F:transmembrane transporter activity"/>
    <property type="evidence" value="ECO:0007669"/>
    <property type="project" value="InterPro"/>
</dbReference>
<reference evidence="8" key="1">
    <citation type="submission" date="2012-02" db="EMBL/GenBank/DDBJ databases">
        <title>The complete genome of Frateuria aurantia DSM 6220.</title>
        <authorList>
            <consortium name="US DOE Joint Genome Institute (JGI-PGF)"/>
            <person name="Lucas S."/>
            <person name="Copeland A."/>
            <person name="Lapidus A."/>
            <person name="Glavina del Rio T."/>
            <person name="Dalin E."/>
            <person name="Tice H."/>
            <person name="Bruce D."/>
            <person name="Goodwin L."/>
            <person name="Pitluck S."/>
            <person name="Peters L."/>
            <person name="Ovchinnikova G."/>
            <person name="Teshima H."/>
            <person name="Kyrpides N."/>
            <person name="Mavromatis K."/>
            <person name="Ivanova N."/>
            <person name="Brettin T."/>
            <person name="Detter J.C."/>
            <person name="Han C."/>
            <person name="Larimer F."/>
            <person name="Land M."/>
            <person name="Hauser L."/>
            <person name="Markowitz V."/>
            <person name="Cheng J.-F."/>
            <person name="Hugenholtz P."/>
            <person name="Woyke T."/>
            <person name="Wu D."/>
            <person name="Brambilla E."/>
            <person name="Klenk H.-P."/>
            <person name="Eisen J.A."/>
        </authorList>
    </citation>
    <scope>NUCLEOTIDE SEQUENCE</scope>
    <source>
        <strain evidence="8">DSM 6220</strain>
    </source>
</reference>
<accession>H8L0Q5</accession>
<dbReference type="KEGG" id="fau:Fraau_0839"/>
<feature type="transmembrane region" description="Helical" evidence="6">
    <location>
        <begin position="32"/>
        <end position="52"/>
    </location>
</feature>
<evidence type="ECO:0000256" key="4">
    <source>
        <dbReference type="ARBA" id="ARBA00022989"/>
    </source>
</evidence>
<dbReference type="RefSeq" id="WP_014402316.1">
    <property type="nucleotide sequence ID" value="NC_017033.1"/>
</dbReference>
<feature type="transmembrane region" description="Helical" evidence="6">
    <location>
        <begin position="387"/>
        <end position="408"/>
    </location>
</feature>
<dbReference type="Proteomes" id="UP000005234">
    <property type="component" value="Chromosome"/>
</dbReference>
<feature type="transmembrane region" description="Helical" evidence="6">
    <location>
        <begin position="105"/>
        <end position="128"/>
    </location>
</feature>
<name>H8L0Q5_FRAAD</name>
<dbReference type="PROSITE" id="PS50850">
    <property type="entry name" value="MFS"/>
    <property type="match status" value="1"/>
</dbReference>
<feature type="transmembrane region" description="Helical" evidence="6">
    <location>
        <begin position="134"/>
        <end position="151"/>
    </location>
</feature>
<dbReference type="HOGENOM" id="CLU_000960_33_0_6"/>
<evidence type="ECO:0000256" key="6">
    <source>
        <dbReference type="SAM" id="Phobius"/>
    </source>
</evidence>
<evidence type="ECO:0000256" key="2">
    <source>
        <dbReference type="ARBA" id="ARBA00022448"/>
    </source>
</evidence>
<evidence type="ECO:0000313" key="9">
    <source>
        <dbReference type="Proteomes" id="UP000005234"/>
    </source>
</evidence>
<dbReference type="Pfam" id="PF07690">
    <property type="entry name" value="MFS_1"/>
    <property type="match status" value="1"/>
</dbReference>
<feature type="transmembrane region" description="Helical" evidence="6">
    <location>
        <begin position="358"/>
        <end position="375"/>
    </location>
</feature>
<keyword evidence="2" id="KW-0813">Transport</keyword>
<dbReference type="Gene3D" id="1.20.1250.20">
    <property type="entry name" value="MFS general substrate transporter like domains"/>
    <property type="match status" value="1"/>
</dbReference>
<dbReference type="EMBL" id="CP003350">
    <property type="protein sequence ID" value="AFC85310.1"/>
    <property type="molecule type" value="Genomic_DNA"/>
</dbReference>
<evidence type="ECO:0000259" key="7">
    <source>
        <dbReference type="PROSITE" id="PS50850"/>
    </source>
</evidence>
<dbReference type="PANTHER" id="PTHR42718">
    <property type="entry name" value="MAJOR FACILITATOR SUPERFAMILY MULTIDRUG TRANSPORTER MFSC"/>
    <property type="match status" value="1"/>
</dbReference>
<protein>
    <submittedName>
        <fullName evidence="8">Arabinose efflux permease family protein</fullName>
    </submittedName>
</protein>
<dbReference type="GO" id="GO:0016020">
    <property type="term" value="C:membrane"/>
    <property type="evidence" value="ECO:0007669"/>
    <property type="project" value="UniProtKB-SubCell"/>
</dbReference>
<feature type="transmembrane region" description="Helical" evidence="6">
    <location>
        <begin position="249"/>
        <end position="271"/>
    </location>
</feature>
<evidence type="ECO:0000256" key="3">
    <source>
        <dbReference type="ARBA" id="ARBA00022692"/>
    </source>
</evidence>
<dbReference type="eggNOG" id="COG2814">
    <property type="taxonomic scope" value="Bacteria"/>
</dbReference>
<dbReference type="SUPFAM" id="SSF103473">
    <property type="entry name" value="MFS general substrate transporter"/>
    <property type="match status" value="1"/>
</dbReference>
<dbReference type="InterPro" id="IPR036259">
    <property type="entry name" value="MFS_trans_sf"/>
</dbReference>
<feature type="transmembrane region" description="Helical" evidence="6">
    <location>
        <begin position="163"/>
        <end position="185"/>
    </location>
</feature>
<keyword evidence="4 6" id="KW-1133">Transmembrane helix</keyword>
<feature type="transmembrane region" description="Helical" evidence="6">
    <location>
        <begin position="291"/>
        <end position="315"/>
    </location>
</feature>
<dbReference type="STRING" id="767434.Fraau_0839"/>
<feature type="transmembrane region" description="Helical" evidence="6">
    <location>
        <begin position="191"/>
        <end position="210"/>
    </location>
</feature>
<organism evidence="8 9">
    <name type="scientific">Frateuria aurantia (strain ATCC 33424 / DSM 6220 / KCTC 2777 / LMG 1558 / NBRC 3245 / NCIMB 13370)</name>
    <name type="common">Acetobacter aurantius</name>
    <dbReference type="NCBI Taxonomy" id="767434"/>
    <lineage>
        <taxon>Bacteria</taxon>
        <taxon>Pseudomonadati</taxon>
        <taxon>Pseudomonadota</taxon>
        <taxon>Gammaproteobacteria</taxon>
        <taxon>Lysobacterales</taxon>
        <taxon>Rhodanobacteraceae</taxon>
        <taxon>Frateuria</taxon>
    </lineage>
</organism>
<sequence>MSASIVVPSGPGHGATAPGTVPAAAPGLSGKLAIGMAGVLLAVLVAGFNEHVTEAGLADIRGALSIGHDDGTWLTAIYEACNVSAMAFAPWFASTFSIRKVTMTMVGIFAMLGVLAPWVPGLSALYVLRALQGLAAGALPPMLMTVALRYLPPGIKVYGLGAYALTATFGPNLGTPLAALCFEYLGWKTLFWEVVPLSLLSILCVGYGLPQDPLRLERFKQFDWPGIILGFAGISMLVIALMQGDRLDWFRSPLVCHLIVAGVSLFVAFLVNEWFQPSPFFKVQMLGIRNVAYGLAGIALILVMAAATGLVPSLYLTEIQGYRPLQIAPMSLMLALPQLGSLLLVSAICNLRWVDCRWVMAAGLVLTMAFCWAGSDVTSDWYRGNFYPLQWLLVFAQPMTVIPILMTVTLKLAPSDGPFVSGMFNMTKGLANAIAAGFVDIMMTWREHTHSNILLDHVGSQRFMAPVAPVQTQGLAGLAEAVHRQASVLALADINRAMILITLVMLLLTMALPERVFPPASAHVPASPSRS</sequence>
<dbReference type="InterPro" id="IPR011701">
    <property type="entry name" value="MFS"/>
</dbReference>
<gene>
    <name evidence="8" type="ordered locus">Fraau_0839</name>
</gene>
<evidence type="ECO:0000256" key="5">
    <source>
        <dbReference type="ARBA" id="ARBA00023136"/>
    </source>
</evidence>
<keyword evidence="5 6" id="KW-0472">Membrane</keyword>
<dbReference type="InterPro" id="IPR020846">
    <property type="entry name" value="MFS_dom"/>
</dbReference>
<comment type="subcellular location">
    <subcellularLocation>
        <location evidence="1">Membrane</location>
        <topology evidence="1">Multi-pass membrane protein</topology>
    </subcellularLocation>
</comment>